<reference evidence="1 2" key="1">
    <citation type="journal article" date="2023" name="Plants (Basel)">
        <title>Bridging the Gap: Combining Genomics and Transcriptomics Approaches to Understand Stylosanthes scabra, an Orphan Legume from the Brazilian Caatinga.</title>
        <authorList>
            <person name="Ferreira-Neto J.R.C."/>
            <person name="da Silva M.D."/>
            <person name="Binneck E."/>
            <person name="de Melo N.F."/>
            <person name="da Silva R.H."/>
            <person name="de Melo A.L.T.M."/>
            <person name="Pandolfi V."/>
            <person name="Bustamante F.O."/>
            <person name="Brasileiro-Vidal A.C."/>
            <person name="Benko-Iseppon A.M."/>
        </authorList>
    </citation>
    <scope>NUCLEOTIDE SEQUENCE [LARGE SCALE GENOMIC DNA]</scope>
    <source>
        <tissue evidence="1">Leaves</tissue>
    </source>
</reference>
<dbReference type="EMBL" id="JASCZI010274162">
    <property type="protein sequence ID" value="MED6225741.1"/>
    <property type="molecule type" value="Genomic_DNA"/>
</dbReference>
<accession>A0ABU6ZUU3</accession>
<evidence type="ECO:0000313" key="1">
    <source>
        <dbReference type="EMBL" id="MED6225741.1"/>
    </source>
</evidence>
<evidence type="ECO:0000313" key="2">
    <source>
        <dbReference type="Proteomes" id="UP001341840"/>
    </source>
</evidence>
<gene>
    <name evidence="1" type="ORF">PIB30_096584</name>
</gene>
<dbReference type="Proteomes" id="UP001341840">
    <property type="component" value="Unassembled WGS sequence"/>
</dbReference>
<protein>
    <submittedName>
        <fullName evidence="1">Uncharacterized protein</fullName>
    </submittedName>
</protein>
<comment type="caution">
    <text evidence="1">The sequence shown here is derived from an EMBL/GenBank/DDBJ whole genome shotgun (WGS) entry which is preliminary data.</text>
</comment>
<name>A0ABU6ZUU3_9FABA</name>
<organism evidence="1 2">
    <name type="scientific">Stylosanthes scabra</name>
    <dbReference type="NCBI Taxonomy" id="79078"/>
    <lineage>
        <taxon>Eukaryota</taxon>
        <taxon>Viridiplantae</taxon>
        <taxon>Streptophyta</taxon>
        <taxon>Embryophyta</taxon>
        <taxon>Tracheophyta</taxon>
        <taxon>Spermatophyta</taxon>
        <taxon>Magnoliopsida</taxon>
        <taxon>eudicotyledons</taxon>
        <taxon>Gunneridae</taxon>
        <taxon>Pentapetalae</taxon>
        <taxon>rosids</taxon>
        <taxon>fabids</taxon>
        <taxon>Fabales</taxon>
        <taxon>Fabaceae</taxon>
        <taxon>Papilionoideae</taxon>
        <taxon>50 kb inversion clade</taxon>
        <taxon>dalbergioids sensu lato</taxon>
        <taxon>Dalbergieae</taxon>
        <taxon>Pterocarpus clade</taxon>
        <taxon>Stylosanthes</taxon>
    </lineage>
</organism>
<sequence>MLWLLPLRVSGNRGVAAAAGELTILEAYGCVVESVIKESIRVKYESIHALIKMNLGFSEWIESTWGPLESILIPLETRSLCQDSKESILSLPESILVSKYSKKCISKLLTCGRHHRSDVYVSQSDSGGLRANVPTYNNSGLSGVVHDRGSLDQRPGVQVAWLGHEDGFGGPRSWSELVIRTGYGNVLNTEDALSESW</sequence>
<keyword evidence="2" id="KW-1185">Reference proteome</keyword>
<proteinExistence type="predicted"/>